<organism evidence="2 3">
    <name type="scientific">Pseudonocardia autotrophica</name>
    <name type="common">Amycolata autotrophica</name>
    <name type="synonym">Nocardia autotrophica</name>
    <dbReference type="NCBI Taxonomy" id="2074"/>
    <lineage>
        <taxon>Bacteria</taxon>
        <taxon>Bacillati</taxon>
        <taxon>Actinomycetota</taxon>
        <taxon>Actinomycetes</taxon>
        <taxon>Pseudonocardiales</taxon>
        <taxon>Pseudonocardiaceae</taxon>
        <taxon>Pseudonocardia</taxon>
    </lineage>
</organism>
<dbReference type="InterPro" id="IPR011576">
    <property type="entry name" value="Pyridox_Oxase_N"/>
</dbReference>
<reference evidence="2 3" key="1">
    <citation type="submission" date="2016-09" db="EMBL/GenBank/DDBJ databases">
        <title>Pseudonocardia autotrophica DSM535, a candidate organism with high potential of specific P450 cytochromes.</title>
        <authorList>
            <person name="Grumaz C."/>
            <person name="Vainshtein Y."/>
            <person name="Kirstahler P."/>
            <person name="Sohn K."/>
        </authorList>
    </citation>
    <scope>NUCLEOTIDE SEQUENCE [LARGE SCALE GENOMIC DNA]</scope>
    <source>
        <strain evidence="2 3">DSM 535</strain>
    </source>
</reference>
<accession>A0A1Y2N619</accession>
<name>A0A1Y2N619_PSEAH</name>
<gene>
    <name evidence="2" type="ORF">BG845_01157</name>
</gene>
<dbReference type="AlphaFoldDB" id="A0A1Y2N619"/>
<dbReference type="Proteomes" id="UP000194360">
    <property type="component" value="Unassembled WGS sequence"/>
</dbReference>
<proteinExistence type="predicted"/>
<comment type="caution">
    <text evidence="2">The sequence shown here is derived from an EMBL/GenBank/DDBJ whole genome shotgun (WGS) entry which is preliminary data.</text>
</comment>
<dbReference type="Pfam" id="PF01243">
    <property type="entry name" value="PNPOx_N"/>
    <property type="match status" value="1"/>
</dbReference>
<dbReference type="EMBL" id="MIGB01000004">
    <property type="protein sequence ID" value="OSY42915.1"/>
    <property type="molecule type" value="Genomic_DNA"/>
</dbReference>
<dbReference type="SUPFAM" id="SSF50475">
    <property type="entry name" value="FMN-binding split barrel"/>
    <property type="match status" value="1"/>
</dbReference>
<dbReference type="STRING" id="2074.BG845_01157"/>
<dbReference type="InterPro" id="IPR012349">
    <property type="entry name" value="Split_barrel_FMN-bd"/>
</dbReference>
<evidence type="ECO:0000313" key="2">
    <source>
        <dbReference type="EMBL" id="OSY42915.1"/>
    </source>
</evidence>
<sequence length="352" mass="36111">MVGHTPLKGHHSVRGMQMVTTPQGVDALIGSPAKPVLLKSTTTLDEGCRTIFAAAPVAVVGTRSGTVLTGGEPGFARAESDTRLSVLLPEAPTPGSGVSMLFLLPGLGETFRCNGVAGRSSGGRLDVTLTEAFVHCARCVLRSKLWRAVPEPASVTAPESGPLSVPGVAGFLATAPFALTTSRDGDDNADTSPRGDGPGLLRVLDGQTVAFAERRGNKRADTLHNLTSCPEVSLLAVVPGRGDVARLGGTAQISVDPALLATMALRDKAPDAAVVVRVEWAELVRSPAVDALWAGPAAPLPDLNAIAAAHLAGRGGRAAKALARGLAGSMSGVTRRALDASYRSALRDEGYE</sequence>
<keyword evidence="3" id="KW-1185">Reference proteome</keyword>
<dbReference type="PANTHER" id="PTHR42815:SF2">
    <property type="entry name" value="FAD-BINDING, PUTATIVE (AFU_ORTHOLOGUE AFUA_6G07600)-RELATED"/>
    <property type="match status" value="1"/>
</dbReference>
<protein>
    <recommendedName>
        <fullName evidence="1">Pyridoxamine 5'-phosphate oxidase N-terminal domain-containing protein</fullName>
    </recommendedName>
</protein>
<dbReference type="PANTHER" id="PTHR42815">
    <property type="entry name" value="FAD-BINDING, PUTATIVE (AFU_ORTHOLOGUE AFUA_6G07600)-RELATED"/>
    <property type="match status" value="1"/>
</dbReference>
<evidence type="ECO:0000313" key="3">
    <source>
        <dbReference type="Proteomes" id="UP000194360"/>
    </source>
</evidence>
<dbReference type="Gene3D" id="2.30.110.10">
    <property type="entry name" value="Electron Transport, Fmn-binding Protein, Chain A"/>
    <property type="match status" value="1"/>
</dbReference>
<evidence type="ECO:0000259" key="1">
    <source>
        <dbReference type="Pfam" id="PF01243"/>
    </source>
</evidence>
<feature type="domain" description="Pyridoxamine 5'-phosphate oxidase N-terminal" evidence="1">
    <location>
        <begin position="171"/>
        <end position="283"/>
    </location>
</feature>